<organism evidence="2 3">
    <name type="scientific">Mycolicibacterium goodii</name>
    <name type="common">Mycobacterium goodii</name>
    <dbReference type="NCBI Taxonomy" id="134601"/>
    <lineage>
        <taxon>Bacteria</taxon>
        <taxon>Bacillati</taxon>
        <taxon>Actinomycetota</taxon>
        <taxon>Actinomycetes</taxon>
        <taxon>Mycobacteriales</taxon>
        <taxon>Mycobacteriaceae</taxon>
        <taxon>Mycolicibacterium</taxon>
    </lineage>
</organism>
<gene>
    <name evidence="2" type="ORF">AFA91_14180</name>
</gene>
<evidence type="ECO:0000256" key="1">
    <source>
        <dbReference type="SAM" id="SignalP"/>
    </source>
</evidence>
<protein>
    <recommendedName>
        <fullName evidence="4">Sulfur globule protein</fullName>
    </recommendedName>
</protein>
<dbReference type="AlphaFoldDB" id="A0A0K0X5Z8"/>
<proteinExistence type="predicted"/>
<feature type="chain" id="PRO_5005453886" description="Sulfur globule protein" evidence="1">
    <location>
        <begin position="32"/>
        <end position="87"/>
    </location>
</feature>
<dbReference type="PATRIC" id="fig|134601.6.peg.2939"/>
<feature type="signal peptide" evidence="1">
    <location>
        <begin position="1"/>
        <end position="31"/>
    </location>
</feature>
<evidence type="ECO:0008006" key="4">
    <source>
        <dbReference type="Google" id="ProtNLM"/>
    </source>
</evidence>
<sequence length="87" mass="9308">MVMRTAHRRVATAIAAGAAVISIGFAPAASAQTEPTALGPVATDVVQAGYHGFHGGGFHGFHGYGFRHGGWGPGFGWGYVRPWWRWW</sequence>
<evidence type="ECO:0000313" key="3">
    <source>
        <dbReference type="Proteomes" id="UP000062255"/>
    </source>
</evidence>
<evidence type="ECO:0000313" key="2">
    <source>
        <dbReference type="EMBL" id="AKS32836.1"/>
    </source>
</evidence>
<dbReference type="EMBL" id="CP012150">
    <property type="protein sequence ID" value="AKS32836.1"/>
    <property type="molecule type" value="Genomic_DNA"/>
</dbReference>
<dbReference type="KEGG" id="mgo:AFA91_14180"/>
<reference evidence="2 3" key="1">
    <citation type="submission" date="2015-07" db="EMBL/GenBank/DDBJ databases">
        <title>Complete genome sequence of Mycobacterium goodii X7B, a facultative thermophilic biodesulfurizing bacterium.</title>
        <authorList>
            <person name="Yu B."/>
            <person name="Li F."/>
            <person name="Xu P."/>
        </authorList>
    </citation>
    <scope>NUCLEOTIDE SEQUENCE [LARGE SCALE GENOMIC DNA]</scope>
    <source>
        <strain evidence="2 3">X7B</strain>
    </source>
</reference>
<dbReference type="Proteomes" id="UP000062255">
    <property type="component" value="Chromosome"/>
</dbReference>
<accession>A0A0K0X5Z8</accession>
<name>A0A0K0X5Z8_MYCGD</name>
<keyword evidence="1" id="KW-0732">Signal</keyword>